<dbReference type="OrthoDB" id="9815258at2"/>
<name>A0A0M4L4P2_9GAMM</name>
<dbReference type="AlphaFoldDB" id="A0A0M4L4P2"/>
<evidence type="ECO:0000256" key="3">
    <source>
        <dbReference type="ARBA" id="ARBA00022475"/>
    </source>
</evidence>
<dbReference type="KEGG" id="tsn:W908_06550"/>
<dbReference type="GO" id="GO:0005275">
    <property type="term" value="F:amine transmembrane transporter activity"/>
    <property type="evidence" value="ECO:0007669"/>
    <property type="project" value="TreeGrafter"/>
</dbReference>
<dbReference type="CDD" id="cd06261">
    <property type="entry name" value="TM_PBP2"/>
    <property type="match status" value="1"/>
</dbReference>
<dbReference type="Gene3D" id="1.10.3720.10">
    <property type="entry name" value="MetI-like"/>
    <property type="match status" value="1"/>
</dbReference>
<sequence>MAAVRPLPQQSIIECIPPASEIADLRILNKDLNFIQAMTKRADDLSAQAQSATDYSELVKVTDSFSKLAERAEVKAKTLKELSNESNPLTEVNSSAELLEKVQILSKTLESKTQELSGLYNSNESSLLDSYESSISELNNQIDLTSSPDGIVALFPQIESLFQEIEENARYVSNSSESLTLTENIQKLTSNYSDKAEQYSDAFMSEMGSQISLLNDGINSLRANIDYLSSNSSVQSHLERLSEIREQVNASASIYKNYPGARDMVYNLDTLSIATHARVEEMADSHEIVSDLMPLVNDPEALVRAVKEAAIRTDVATIENVLIPLTNKANELSAKVIELAGRYDAGNYGDIKVRAVSSFDKTVERLDRQYISIRSTDPEALAANISGLSNNIESNMSAVRSVDPASQVQYFASLNTRVFDSVNTSDFSIFMNNVISIPGDVMMSSRNCVDAAFKDFTREFGNNIESFFDPLLTFLIVIEKLLLSTPWPIFLLVAGVLAWLGSRSIKVSIGVMTAFFAIGFLDMWEPMVSTVTMISAATILCLALGIPLGIWMSRSDRAQSWITPVLDVMQTIPSFVYLIPVVMMLGIGKVPGLIAVCIYAMPPIVRLTNLGIRLVDKEAMEAADAFGATYRQRLFMVQMPLALPNIFAGINQTIMMALAMVVIASMIGVAGLGLPVLQAVQNQFLSMGLLNGLAIVALAVIFDRVSQAFGTRIQKHRSGEVL</sequence>
<gene>
    <name evidence="9" type="ORF">W908_06550</name>
</gene>
<feature type="transmembrane region" description="Helical" evidence="7">
    <location>
        <begin position="507"/>
        <end position="524"/>
    </location>
</feature>
<evidence type="ECO:0000256" key="2">
    <source>
        <dbReference type="ARBA" id="ARBA00022448"/>
    </source>
</evidence>
<proteinExistence type="inferred from homology"/>
<dbReference type="PATRIC" id="fig|1125411.7.peg.1292"/>
<dbReference type="RefSeq" id="WP_053820427.1">
    <property type="nucleotide sequence ID" value="NZ_CP006911.1"/>
</dbReference>
<evidence type="ECO:0000256" key="7">
    <source>
        <dbReference type="RuleBase" id="RU363032"/>
    </source>
</evidence>
<protein>
    <submittedName>
        <fullName evidence="9">ABC transporter permease</fullName>
    </submittedName>
</protein>
<feature type="transmembrane region" description="Helical" evidence="7">
    <location>
        <begin position="530"/>
        <end position="553"/>
    </location>
</feature>
<dbReference type="Proteomes" id="UP000068905">
    <property type="component" value="Chromosome"/>
</dbReference>
<keyword evidence="6 7" id="KW-0472">Membrane</keyword>
<dbReference type="PANTHER" id="PTHR47737">
    <property type="entry name" value="GLYCINE BETAINE/PROLINE BETAINE TRANSPORT SYSTEM PERMEASE PROTEIN PROW"/>
    <property type="match status" value="1"/>
</dbReference>
<evidence type="ECO:0000259" key="8">
    <source>
        <dbReference type="PROSITE" id="PS50928"/>
    </source>
</evidence>
<evidence type="ECO:0000256" key="1">
    <source>
        <dbReference type="ARBA" id="ARBA00004651"/>
    </source>
</evidence>
<comment type="similarity">
    <text evidence="7">Belongs to the binding-protein-dependent transport system permease family.</text>
</comment>
<keyword evidence="4 7" id="KW-0812">Transmembrane</keyword>
<dbReference type="GO" id="GO:0015226">
    <property type="term" value="F:carnitine transmembrane transporter activity"/>
    <property type="evidence" value="ECO:0007669"/>
    <property type="project" value="TreeGrafter"/>
</dbReference>
<accession>A0A0M4L4P2</accession>
<dbReference type="InterPro" id="IPR035906">
    <property type="entry name" value="MetI-like_sf"/>
</dbReference>
<comment type="subcellular location">
    <subcellularLocation>
        <location evidence="1 7">Cell membrane</location>
        <topology evidence="1 7">Multi-pass membrane protein</topology>
    </subcellularLocation>
</comment>
<keyword evidence="3" id="KW-1003">Cell membrane</keyword>
<organism evidence="9 10">
    <name type="scientific">Candidatus Pseudothioglobus singularis PS1</name>
    <dbReference type="NCBI Taxonomy" id="1125411"/>
    <lineage>
        <taxon>Bacteria</taxon>
        <taxon>Pseudomonadati</taxon>
        <taxon>Pseudomonadota</taxon>
        <taxon>Gammaproteobacteria</taxon>
        <taxon>Candidatus Pseudothioglobaceae</taxon>
        <taxon>Candidatus Pseudothioglobus</taxon>
    </lineage>
</organism>
<evidence type="ECO:0000313" key="9">
    <source>
        <dbReference type="EMBL" id="ALE02220.1"/>
    </source>
</evidence>
<feature type="transmembrane region" description="Helical" evidence="7">
    <location>
        <begin position="481"/>
        <end position="500"/>
    </location>
</feature>
<evidence type="ECO:0000256" key="6">
    <source>
        <dbReference type="ARBA" id="ARBA00023136"/>
    </source>
</evidence>
<evidence type="ECO:0000256" key="4">
    <source>
        <dbReference type="ARBA" id="ARBA00022692"/>
    </source>
</evidence>
<dbReference type="Pfam" id="PF00528">
    <property type="entry name" value="BPD_transp_1"/>
    <property type="match status" value="1"/>
</dbReference>
<keyword evidence="5 7" id="KW-1133">Transmembrane helix</keyword>
<dbReference type="STRING" id="1125411.W908_06550"/>
<dbReference type="FunFam" id="1.10.3720.10:FF:000001">
    <property type="entry name" value="Glycine betaine ABC transporter, permease"/>
    <property type="match status" value="1"/>
</dbReference>
<dbReference type="GO" id="GO:0015871">
    <property type="term" value="P:choline transport"/>
    <property type="evidence" value="ECO:0007669"/>
    <property type="project" value="TreeGrafter"/>
</dbReference>
<keyword evidence="10" id="KW-1185">Reference proteome</keyword>
<dbReference type="GO" id="GO:0043190">
    <property type="term" value="C:ATP-binding cassette (ABC) transporter complex"/>
    <property type="evidence" value="ECO:0007669"/>
    <property type="project" value="TreeGrafter"/>
</dbReference>
<feature type="domain" description="ABC transmembrane type-1" evidence="8">
    <location>
        <begin position="527"/>
        <end position="706"/>
    </location>
</feature>
<dbReference type="PANTHER" id="PTHR47737:SF1">
    <property type="entry name" value="GLYCINE BETAINE_PROLINE BETAINE TRANSPORT SYSTEM PERMEASE PROTEIN PROW"/>
    <property type="match status" value="1"/>
</dbReference>
<feature type="transmembrane region" description="Helical" evidence="7">
    <location>
        <begin position="654"/>
        <end position="677"/>
    </location>
</feature>
<evidence type="ECO:0000256" key="5">
    <source>
        <dbReference type="ARBA" id="ARBA00022989"/>
    </source>
</evidence>
<dbReference type="InterPro" id="IPR000515">
    <property type="entry name" value="MetI-like"/>
</dbReference>
<evidence type="ECO:0000313" key="10">
    <source>
        <dbReference type="Proteomes" id="UP000068905"/>
    </source>
</evidence>
<dbReference type="PROSITE" id="PS50928">
    <property type="entry name" value="ABC_TM1"/>
    <property type="match status" value="1"/>
</dbReference>
<feature type="transmembrane region" description="Helical" evidence="7">
    <location>
        <begin position="684"/>
        <end position="702"/>
    </location>
</feature>
<keyword evidence="2 7" id="KW-0813">Transport</keyword>
<dbReference type="SUPFAM" id="SSF161098">
    <property type="entry name" value="MetI-like"/>
    <property type="match status" value="1"/>
</dbReference>
<feature type="transmembrane region" description="Helical" evidence="7">
    <location>
        <begin position="574"/>
        <end position="601"/>
    </location>
</feature>
<reference evidence="9 10" key="1">
    <citation type="journal article" date="2015" name="Genome Announc.">
        <title>Genome Sequence of 'Candidatus Thioglobus singularis' Strain PS1, a Mixotroph from the SUP05 Clade of Marine Gammaproteobacteria.</title>
        <authorList>
            <person name="Marshall K.T."/>
            <person name="Morris R.M."/>
        </authorList>
    </citation>
    <scope>NUCLEOTIDE SEQUENCE [LARGE SCALE GENOMIC DNA]</scope>
    <source>
        <strain evidence="9 10">PS1</strain>
    </source>
</reference>
<dbReference type="GO" id="GO:0031460">
    <property type="term" value="P:glycine betaine transport"/>
    <property type="evidence" value="ECO:0007669"/>
    <property type="project" value="TreeGrafter"/>
</dbReference>
<dbReference type="EMBL" id="CP006911">
    <property type="protein sequence ID" value="ALE02220.1"/>
    <property type="molecule type" value="Genomic_DNA"/>
</dbReference>